<protein>
    <submittedName>
        <fullName evidence="1">Uncharacterized protein</fullName>
    </submittedName>
</protein>
<dbReference type="Proteomes" id="UP000321570">
    <property type="component" value="Unassembled WGS sequence"/>
</dbReference>
<accession>A0A564Z9V5</accession>
<reference evidence="1 2" key="1">
    <citation type="submission" date="2019-07" db="EMBL/GenBank/DDBJ databases">
        <authorList>
            <person name="Jastrzebski P J."/>
            <person name="Paukszto L."/>
            <person name="Jastrzebski P J."/>
        </authorList>
    </citation>
    <scope>NUCLEOTIDE SEQUENCE [LARGE SCALE GENOMIC DNA]</scope>
    <source>
        <strain evidence="1 2">WMS-il1</strain>
    </source>
</reference>
<name>A0A564Z9V5_HYMDI</name>
<evidence type="ECO:0000313" key="2">
    <source>
        <dbReference type="Proteomes" id="UP000321570"/>
    </source>
</evidence>
<proteinExistence type="predicted"/>
<dbReference type="AlphaFoldDB" id="A0A564Z9V5"/>
<sequence>MKASLLCFVENFRTFLYTPELKPSEYVIVNPFTEFPAYFPKLPKEERIVLIGWMAFFLKYIEHAIKKEYFFCEFVNELYVGGSHISKYCAYLEKYLNAILHCDPSLIGIYDHWCGFYYSI</sequence>
<keyword evidence="2" id="KW-1185">Reference proteome</keyword>
<gene>
    <name evidence="1" type="ORF">WMSIL1_LOCUS13376</name>
</gene>
<evidence type="ECO:0000313" key="1">
    <source>
        <dbReference type="EMBL" id="VUZ55564.1"/>
    </source>
</evidence>
<dbReference type="EMBL" id="CABIJS010000695">
    <property type="protein sequence ID" value="VUZ55564.1"/>
    <property type="molecule type" value="Genomic_DNA"/>
</dbReference>
<organism evidence="1 2">
    <name type="scientific">Hymenolepis diminuta</name>
    <name type="common">Rat tapeworm</name>
    <dbReference type="NCBI Taxonomy" id="6216"/>
    <lineage>
        <taxon>Eukaryota</taxon>
        <taxon>Metazoa</taxon>
        <taxon>Spiralia</taxon>
        <taxon>Lophotrochozoa</taxon>
        <taxon>Platyhelminthes</taxon>
        <taxon>Cestoda</taxon>
        <taxon>Eucestoda</taxon>
        <taxon>Cyclophyllidea</taxon>
        <taxon>Hymenolepididae</taxon>
        <taxon>Hymenolepis</taxon>
    </lineage>
</organism>